<name>A0AAQ4RPT1_GASAC</name>
<comment type="function">
    <text evidence="1">Has an antimicrobial activity.</text>
</comment>
<dbReference type="Gene3D" id="4.10.40.50">
    <property type="match status" value="1"/>
</dbReference>
<keyword evidence="8 11" id="KW-0732">Signal</keyword>
<evidence type="ECO:0000256" key="4">
    <source>
        <dbReference type="ARBA" id="ARBA00020494"/>
    </source>
</evidence>
<accession>A0AAQ4RPT1</accession>
<feature type="signal peptide" evidence="11">
    <location>
        <begin position="1"/>
        <end position="25"/>
    </location>
</feature>
<keyword evidence="13" id="KW-1185">Reference proteome</keyword>
<keyword evidence="5" id="KW-0964">Secreted</keyword>
<evidence type="ECO:0000256" key="2">
    <source>
        <dbReference type="ARBA" id="ARBA00004613"/>
    </source>
</evidence>
<evidence type="ECO:0000256" key="8">
    <source>
        <dbReference type="ARBA" id="ARBA00022729"/>
    </source>
</evidence>
<protein>
    <recommendedName>
        <fullName evidence="4">Liver-expressed antimicrobial peptide 2</fullName>
    </recommendedName>
</protein>
<proteinExistence type="inferred from homology"/>
<dbReference type="Pfam" id="PF07359">
    <property type="entry name" value="LEAP-2"/>
    <property type="match status" value="1"/>
</dbReference>
<evidence type="ECO:0000256" key="6">
    <source>
        <dbReference type="ARBA" id="ARBA00022529"/>
    </source>
</evidence>
<evidence type="ECO:0000256" key="7">
    <source>
        <dbReference type="ARBA" id="ARBA00022685"/>
    </source>
</evidence>
<dbReference type="AlphaFoldDB" id="A0AAQ4RPT1"/>
<dbReference type="Ensembl" id="ENSGACT00000070720.1">
    <property type="protein sequence ID" value="ENSGACP00000064938.1"/>
    <property type="gene ID" value="ENSGACG00000026741.1"/>
</dbReference>
<dbReference type="GO" id="GO:0005576">
    <property type="term" value="C:extracellular region"/>
    <property type="evidence" value="ECO:0007669"/>
    <property type="project" value="UniProtKB-SubCell"/>
</dbReference>
<comment type="similarity">
    <text evidence="3">Belongs to the LEAP2 family.</text>
</comment>
<evidence type="ECO:0000256" key="1">
    <source>
        <dbReference type="ARBA" id="ARBA00002585"/>
    </source>
</evidence>
<dbReference type="GeneID" id="120832305"/>
<dbReference type="RefSeq" id="XP_040054423.1">
    <property type="nucleotide sequence ID" value="XM_040198489.1"/>
</dbReference>
<reference evidence="12 13" key="1">
    <citation type="journal article" date="2021" name="G3 (Bethesda)">
        <title>Improved contiguity of the threespine stickleback genome using long-read sequencing.</title>
        <authorList>
            <person name="Nath S."/>
            <person name="Shaw D.E."/>
            <person name="White M.A."/>
        </authorList>
    </citation>
    <scope>NUCLEOTIDE SEQUENCE [LARGE SCALE GENOMIC DNA]</scope>
    <source>
        <strain evidence="12 13">Lake Benthic</strain>
    </source>
</reference>
<evidence type="ECO:0000256" key="10">
    <source>
        <dbReference type="ARBA" id="ARBA00023157"/>
    </source>
</evidence>
<evidence type="ECO:0000256" key="5">
    <source>
        <dbReference type="ARBA" id="ARBA00022525"/>
    </source>
</evidence>
<feature type="chain" id="PRO_5042934664" description="Liver-expressed antimicrobial peptide 2" evidence="11">
    <location>
        <begin position="26"/>
        <end position="79"/>
    </location>
</feature>
<evidence type="ECO:0000256" key="3">
    <source>
        <dbReference type="ARBA" id="ARBA00008047"/>
    </source>
</evidence>
<dbReference type="GO" id="GO:0042742">
    <property type="term" value="P:defense response to bacterium"/>
    <property type="evidence" value="ECO:0007669"/>
    <property type="project" value="UniProtKB-KW"/>
</dbReference>
<evidence type="ECO:0000313" key="12">
    <source>
        <dbReference type="Ensembl" id="ENSGACP00000064938.1"/>
    </source>
</evidence>
<evidence type="ECO:0000256" key="9">
    <source>
        <dbReference type="ARBA" id="ARBA00023022"/>
    </source>
</evidence>
<dbReference type="PANTHER" id="PTHR21007">
    <property type="entry name" value="LIVER EXPRESSED ANTIMICROBIAL PEPTIDE 2"/>
    <property type="match status" value="1"/>
</dbReference>
<keyword evidence="10" id="KW-1015">Disulfide bond</keyword>
<reference evidence="12" key="3">
    <citation type="submission" date="2025-09" db="UniProtKB">
        <authorList>
            <consortium name="Ensembl"/>
        </authorList>
    </citation>
    <scope>IDENTIFICATION</scope>
</reference>
<comment type="subcellular location">
    <subcellularLocation>
        <location evidence="2">Secreted</location>
    </subcellularLocation>
</comment>
<dbReference type="GO" id="GO:0061844">
    <property type="term" value="P:antimicrobial humoral immune response mediated by antimicrobial peptide"/>
    <property type="evidence" value="ECO:0007669"/>
    <property type="project" value="TreeGrafter"/>
</dbReference>
<reference evidence="12" key="2">
    <citation type="submission" date="2025-08" db="UniProtKB">
        <authorList>
            <consortium name="Ensembl"/>
        </authorList>
    </citation>
    <scope>IDENTIFICATION</scope>
</reference>
<evidence type="ECO:0000313" key="13">
    <source>
        <dbReference type="Proteomes" id="UP000007635"/>
    </source>
</evidence>
<keyword evidence="7" id="KW-0165">Cleavage on pair of basic residues</keyword>
<dbReference type="PANTHER" id="PTHR21007:SF1">
    <property type="entry name" value="LIVER-EXPRESSED ANTIMICROBIAL PEPTIDE 2"/>
    <property type="match status" value="1"/>
</dbReference>
<organism evidence="12 13">
    <name type="scientific">Gasterosteus aculeatus aculeatus</name>
    <name type="common">three-spined stickleback</name>
    <dbReference type="NCBI Taxonomy" id="481459"/>
    <lineage>
        <taxon>Eukaryota</taxon>
        <taxon>Metazoa</taxon>
        <taxon>Chordata</taxon>
        <taxon>Craniata</taxon>
        <taxon>Vertebrata</taxon>
        <taxon>Euteleostomi</taxon>
        <taxon>Actinopterygii</taxon>
        <taxon>Neopterygii</taxon>
        <taxon>Teleostei</taxon>
        <taxon>Neoteleostei</taxon>
        <taxon>Acanthomorphata</taxon>
        <taxon>Eupercaria</taxon>
        <taxon>Perciformes</taxon>
        <taxon>Cottioidei</taxon>
        <taxon>Gasterosteales</taxon>
        <taxon>Gasterosteidae</taxon>
        <taxon>Gasterosteus</taxon>
    </lineage>
</organism>
<dbReference type="InterPro" id="IPR009955">
    <property type="entry name" value="LEAP-2"/>
</dbReference>
<keyword evidence="6" id="KW-0929">Antimicrobial</keyword>
<evidence type="ECO:0000256" key="11">
    <source>
        <dbReference type="SAM" id="SignalP"/>
    </source>
</evidence>
<dbReference type="KEGG" id="gat:120832305"/>
<sequence length="79" mass="9205">MKTFQERIIVLSVFLTLTCVIQVESLPVPEDWIGLVHRTKRSLLWRWNSLKPVGASCRNTLECATNYCRNNVCAFWNSF</sequence>
<keyword evidence="9" id="KW-0044">Antibiotic</keyword>
<dbReference type="Proteomes" id="UP000007635">
    <property type="component" value="Chromosome XIV"/>
</dbReference>